<organism evidence="6">
    <name type="scientific">Amphimedon queenslandica</name>
    <name type="common">Sponge</name>
    <dbReference type="NCBI Taxonomy" id="400682"/>
    <lineage>
        <taxon>Eukaryota</taxon>
        <taxon>Metazoa</taxon>
        <taxon>Porifera</taxon>
        <taxon>Demospongiae</taxon>
        <taxon>Heteroscleromorpha</taxon>
        <taxon>Haplosclerida</taxon>
        <taxon>Niphatidae</taxon>
        <taxon>Amphimedon</taxon>
    </lineage>
</organism>
<sequence length="197" mass="22841">MSEDEIIRKRLIIEGDSGQDDRRITNLMKTFLKWCDTKNITDEDNETTYQKMLFTLGQVEFAFIRTELVHSMNKQEKVNYEDLVSSIDKDICDTQLLIETLRGKLSQARLVQQHRQEYDAMAGVIMKTPARQETTERINQLEKQLEGLAVKQAQLVEKLSIHRKQGYLLSFALHQLIDILDNEQSDSDDYSAPMDVA</sequence>
<keyword evidence="4" id="KW-0539">Nucleus</keyword>
<gene>
    <name evidence="6" type="primary">100639907</name>
</gene>
<accession>A0A1X7UX72</accession>
<dbReference type="Proteomes" id="UP000007879">
    <property type="component" value="Unassembled WGS sequence"/>
</dbReference>
<comment type="subcellular location">
    <subcellularLocation>
        <location evidence="1">Nucleus</location>
    </subcellularLocation>
</comment>
<dbReference type="OrthoDB" id="205166at2759"/>
<evidence type="ECO:0000256" key="4">
    <source>
        <dbReference type="ARBA" id="ARBA00023242"/>
    </source>
</evidence>
<evidence type="ECO:0000256" key="2">
    <source>
        <dbReference type="ARBA" id="ARBA00006482"/>
    </source>
</evidence>
<comment type="similarity">
    <text evidence="2">Belongs to the THOC7 family.</text>
</comment>
<dbReference type="PANTHER" id="PTHR23405">
    <property type="entry name" value="MAINTENANCE OF KILLER 16 MAK16 PROTEIN-RELATED"/>
    <property type="match status" value="1"/>
</dbReference>
<reference evidence="7" key="1">
    <citation type="journal article" date="2010" name="Nature">
        <title>The Amphimedon queenslandica genome and the evolution of animal complexity.</title>
        <authorList>
            <person name="Srivastava M."/>
            <person name="Simakov O."/>
            <person name="Chapman J."/>
            <person name="Fahey B."/>
            <person name="Gauthier M.E."/>
            <person name="Mitros T."/>
            <person name="Richards G.S."/>
            <person name="Conaco C."/>
            <person name="Dacre M."/>
            <person name="Hellsten U."/>
            <person name="Larroux C."/>
            <person name="Putnam N.H."/>
            <person name="Stanke M."/>
            <person name="Adamska M."/>
            <person name="Darling A."/>
            <person name="Degnan S.M."/>
            <person name="Oakley T.H."/>
            <person name="Plachetzki D.C."/>
            <person name="Zhai Y."/>
            <person name="Adamski M."/>
            <person name="Calcino A."/>
            <person name="Cummins S.F."/>
            <person name="Goodstein D.M."/>
            <person name="Harris C."/>
            <person name="Jackson D.J."/>
            <person name="Leys S.P."/>
            <person name="Shu S."/>
            <person name="Woodcroft B.J."/>
            <person name="Vervoort M."/>
            <person name="Kosik K.S."/>
            <person name="Manning G."/>
            <person name="Degnan B.M."/>
            <person name="Rokhsar D.S."/>
        </authorList>
    </citation>
    <scope>NUCLEOTIDE SEQUENCE [LARGE SCALE GENOMIC DNA]</scope>
</reference>
<dbReference type="eggNOG" id="KOG3215">
    <property type="taxonomic scope" value="Eukaryota"/>
</dbReference>
<dbReference type="PANTHER" id="PTHR23405:SF5">
    <property type="entry name" value="THO COMPLEX SUBUNIT 7 HOMOLOG"/>
    <property type="match status" value="1"/>
</dbReference>
<dbReference type="GO" id="GO:0006406">
    <property type="term" value="P:mRNA export from nucleus"/>
    <property type="evidence" value="ECO:0007669"/>
    <property type="project" value="TreeGrafter"/>
</dbReference>
<evidence type="ECO:0000256" key="1">
    <source>
        <dbReference type="ARBA" id="ARBA00004123"/>
    </source>
</evidence>
<dbReference type="EnsemblMetazoa" id="XM_003386403.3">
    <property type="protein sequence ID" value="XP_003386451.1"/>
    <property type="gene ID" value="LOC100639907"/>
</dbReference>
<evidence type="ECO:0008006" key="8">
    <source>
        <dbReference type="Google" id="ProtNLM"/>
    </source>
</evidence>
<evidence type="ECO:0000313" key="7">
    <source>
        <dbReference type="Proteomes" id="UP000007879"/>
    </source>
</evidence>
<keyword evidence="7" id="KW-1185">Reference proteome</keyword>
<proteinExistence type="inferred from homology"/>
<dbReference type="InParanoid" id="A0A1X7UX72"/>
<dbReference type="EnsemblMetazoa" id="Aqu2.1.32570_001">
    <property type="protein sequence ID" value="Aqu2.1.32570_001"/>
    <property type="gene ID" value="Aqu2.1.32570"/>
</dbReference>
<dbReference type="KEGG" id="aqu:100639907"/>
<dbReference type="GO" id="GO:0006397">
    <property type="term" value="P:mRNA processing"/>
    <property type="evidence" value="ECO:0007669"/>
    <property type="project" value="InterPro"/>
</dbReference>
<dbReference type="STRING" id="400682.A0A1X7UX72"/>
<dbReference type="AlphaFoldDB" id="A0A1X7UX72"/>
<name>A0A1X7UX72_AMPQE</name>
<reference evidence="6" key="2">
    <citation type="submission" date="2017-05" db="UniProtKB">
        <authorList>
            <consortium name="EnsemblMetazoa"/>
        </authorList>
    </citation>
    <scope>IDENTIFICATION</scope>
</reference>
<evidence type="ECO:0000256" key="5">
    <source>
        <dbReference type="SAM" id="Coils"/>
    </source>
</evidence>
<dbReference type="Pfam" id="PF05615">
    <property type="entry name" value="THOC7"/>
    <property type="match status" value="1"/>
</dbReference>
<evidence type="ECO:0000313" key="6">
    <source>
        <dbReference type="EnsemblMetazoa" id="Aqu2.1.32570_001"/>
    </source>
</evidence>
<feature type="coiled-coil region" evidence="5">
    <location>
        <begin position="131"/>
        <end position="158"/>
    </location>
</feature>
<dbReference type="OMA" id="QEYDAMA"/>
<dbReference type="InterPro" id="IPR008501">
    <property type="entry name" value="THOC7/Mft1"/>
</dbReference>
<dbReference type="GO" id="GO:0000445">
    <property type="term" value="C:THO complex part of transcription export complex"/>
    <property type="evidence" value="ECO:0007669"/>
    <property type="project" value="InterPro"/>
</dbReference>
<keyword evidence="3 5" id="KW-0175">Coiled coil</keyword>
<evidence type="ECO:0000256" key="3">
    <source>
        <dbReference type="ARBA" id="ARBA00023054"/>
    </source>
</evidence>
<protein>
    <recommendedName>
        <fullName evidence="8">THO complex subunit 7 homolog</fullName>
    </recommendedName>
</protein>